<dbReference type="GeneID" id="94335152"/>
<dbReference type="KEGG" id="bdw:94335152"/>
<organism evidence="1 2">
    <name type="scientific">Babesia duncani</name>
    <dbReference type="NCBI Taxonomy" id="323732"/>
    <lineage>
        <taxon>Eukaryota</taxon>
        <taxon>Sar</taxon>
        <taxon>Alveolata</taxon>
        <taxon>Apicomplexa</taxon>
        <taxon>Aconoidasida</taxon>
        <taxon>Piroplasmida</taxon>
        <taxon>Babesiidae</taxon>
        <taxon>Babesia</taxon>
    </lineage>
</organism>
<proteinExistence type="predicted"/>
<reference evidence="1" key="1">
    <citation type="journal article" date="2023" name="Nat. Microbiol.">
        <title>Babesia duncani multi-omics identifies virulence factors and drug targets.</title>
        <authorList>
            <person name="Singh P."/>
            <person name="Lonardi S."/>
            <person name="Liang Q."/>
            <person name="Vydyam P."/>
            <person name="Khabirova E."/>
            <person name="Fang T."/>
            <person name="Gihaz S."/>
            <person name="Thekkiniath J."/>
            <person name="Munshi M."/>
            <person name="Abel S."/>
            <person name="Ciampossin L."/>
            <person name="Batugedara G."/>
            <person name="Gupta M."/>
            <person name="Lu X.M."/>
            <person name="Lenz T."/>
            <person name="Chakravarty S."/>
            <person name="Cornillot E."/>
            <person name="Hu Y."/>
            <person name="Ma W."/>
            <person name="Gonzalez L.M."/>
            <person name="Sanchez S."/>
            <person name="Estrada K."/>
            <person name="Sanchez-Flores A."/>
            <person name="Montero E."/>
            <person name="Harb O.S."/>
            <person name="Le Roch K.G."/>
            <person name="Mamoun C.B."/>
        </authorList>
    </citation>
    <scope>NUCLEOTIDE SEQUENCE</scope>
    <source>
        <strain evidence="1">WA1</strain>
    </source>
</reference>
<dbReference type="AlphaFoldDB" id="A0AAD9PN17"/>
<evidence type="ECO:0000313" key="2">
    <source>
        <dbReference type="Proteomes" id="UP001214638"/>
    </source>
</evidence>
<accession>A0AAD9PN17</accession>
<comment type="caution">
    <text evidence="1">The sequence shown here is derived from an EMBL/GenBank/DDBJ whole genome shotgun (WGS) entry which is preliminary data.</text>
</comment>
<dbReference type="EMBL" id="JALLKP010000001">
    <property type="protein sequence ID" value="KAK2197851.1"/>
    <property type="molecule type" value="Genomic_DNA"/>
</dbReference>
<sequence>MQVKMMPTNFTILICHFLAFSTIDFTSGFQMRFKNIFNLQQENNDVHAMLNGPRDESSPQGLTFAELGVSYTPKIRPGFTEVDAYSFLHASDQSVGVDHDIVNIKKVAFNLTGKVKGLVAGNPLTVIVGTTYGSRFDVLLEKKVSVEDDGFLFKMPRGRFFLKIEGSGYNLPGVRKVQFPCRVRFCPFINGSGGSVLVVEQVIGNQDVYKYSWKLQNISQYGIESLNIVGSDEASMINANNPGIVDRVDASDAAAKLRTFYGIELHGVWGNEYASRILGVVHHMEWLKTRHPVDNLRQKWILTNEVLHPMDVKIVRIASTEQNNENGGINLHDLPENSQYHQVVYFSREAFMYSVKRALEKKQNGFYFSRRLFKAAIRALCLHDPERMKMLFKHTHNVEILEPYELESAEANGKRIVPYPHNEYQSWFKHPEELIEMATSWTEYPTGMHKILGLKYLVRRLDGTVNKESPTAPAIAYPRGPDVDSYIEFMESGFYQYFDVPQLILHELGHFIHINMTSETLRDDWIALGKWKQDPVTPDKWITSLQTEFVNAYAHEKGPNEDFASSLADYVLNPNLLRSRAKAKYLFIKTRVMSGSYYVTRASHEFTVYNLGNRDYNYPGRITMIDVTVTGSLNEDKTVVIGMVISKRAKNSCANNAKFRLYSESNTTHDVTLYGEGCSHEFKGTFGMSKSVKRGIWTTDQIMLTDSNNLKRYVGIDDFGMRVWLNNGLEDFQEPRAILPSVALSLVSVDGFNAVRTSWLAVDDGIVSSARGGFATLTGSAIGQHALTAYSEDKYGTDDDPSLKWRSEAWSGVRKIPSRLCEVDFVRRESKLLASANNFVHEDKDWFTGLSYDDAQANVFNCFRIAVNIPISSAARTGNYYLTRLVTEDSGGNRQSIQWPESKGPHVLFQSLAAHPDNTKPLVRNIGVSSQPVNKARPNGETLVDISFDIRDEDSGIASLRCKIVDPFGGIVFVYPDRARGTEWQRIFHRHVLPRGSLPGVWHLAGIRAEDWAGNELDARLSENILVSGNI</sequence>
<protein>
    <submittedName>
        <fullName evidence="1">Uncharacterized protein</fullName>
    </submittedName>
</protein>
<gene>
    <name evidence="1" type="ORF">BdWA1_000854</name>
</gene>
<keyword evidence="2" id="KW-1185">Reference proteome</keyword>
<evidence type="ECO:0000313" key="1">
    <source>
        <dbReference type="EMBL" id="KAK2197851.1"/>
    </source>
</evidence>
<dbReference type="Proteomes" id="UP001214638">
    <property type="component" value="Unassembled WGS sequence"/>
</dbReference>
<dbReference type="RefSeq" id="XP_067804693.1">
    <property type="nucleotide sequence ID" value="XM_067945902.1"/>
</dbReference>
<name>A0AAD9PN17_9APIC</name>